<dbReference type="AlphaFoldDB" id="A0A4Y2B3D6"/>
<protein>
    <submittedName>
        <fullName evidence="1">Uncharacterized protein</fullName>
    </submittedName>
</protein>
<keyword evidence="2" id="KW-1185">Reference proteome</keyword>
<dbReference type="EMBL" id="BGPR01000049">
    <property type="protein sequence ID" value="GBL86508.1"/>
    <property type="molecule type" value="Genomic_DNA"/>
</dbReference>
<comment type="caution">
    <text evidence="1">The sequence shown here is derived from an EMBL/GenBank/DDBJ whole genome shotgun (WGS) entry which is preliminary data.</text>
</comment>
<accession>A0A4Y2B3D6</accession>
<name>A0A4Y2B3D6_ARAVE</name>
<sequence>MTSESAVGRKRSVAVMASGMGRRSVGRKQLLLNLKTKKIQQHEGHHDFNSIKYLDSKLGRLCSHDVNGVILSFLGESTSWLQLENNCLDLTSNNQQPIILTEGTNGKKPLR</sequence>
<gene>
    <name evidence="1" type="ORF">AVEN_194773_1</name>
</gene>
<evidence type="ECO:0000313" key="1">
    <source>
        <dbReference type="EMBL" id="GBL86508.1"/>
    </source>
</evidence>
<dbReference type="Proteomes" id="UP000499080">
    <property type="component" value="Unassembled WGS sequence"/>
</dbReference>
<organism evidence="1 2">
    <name type="scientific">Araneus ventricosus</name>
    <name type="common">Orbweaver spider</name>
    <name type="synonym">Epeira ventricosa</name>
    <dbReference type="NCBI Taxonomy" id="182803"/>
    <lineage>
        <taxon>Eukaryota</taxon>
        <taxon>Metazoa</taxon>
        <taxon>Ecdysozoa</taxon>
        <taxon>Arthropoda</taxon>
        <taxon>Chelicerata</taxon>
        <taxon>Arachnida</taxon>
        <taxon>Araneae</taxon>
        <taxon>Araneomorphae</taxon>
        <taxon>Entelegynae</taxon>
        <taxon>Araneoidea</taxon>
        <taxon>Araneidae</taxon>
        <taxon>Araneus</taxon>
    </lineage>
</organism>
<evidence type="ECO:0000313" key="2">
    <source>
        <dbReference type="Proteomes" id="UP000499080"/>
    </source>
</evidence>
<proteinExistence type="predicted"/>
<reference evidence="1 2" key="1">
    <citation type="journal article" date="2019" name="Sci. Rep.">
        <title>Orb-weaving spider Araneus ventricosus genome elucidates the spidroin gene catalogue.</title>
        <authorList>
            <person name="Kono N."/>
            <person name="Nakamura H."/>
            <person name="Ohtoshi R."/>
            <person name="Moran D.A.P."/>
            <person name="Shinohara A."/>
            <person name="Yoshida Y."/>
            <person name="Fujiwara M."/>
            <person name="Mori M."/>
            <person name="Tomita M."/>
            <person name="Arakawa K."/>
        </authorList>
    </citation>
    <scope>NUCLEOTIDE SEQUENCE [LARGE SCALE GENOMIC DNA]</scope>
</reference>